<name>A0AAV9FJI1_ACOCL</name>
<evidence type="ECO:0000313" key="2">
    <source>
        <dbReference type="EMBL" id="KAK1325607.1"/>
    </source>
</evidence>
<sequence>MENSDLPLGREDFIIHDMDDMLDEISARLIVSTMVSDTVIRDKVKEVAKMMASKEAEVASLKERLHLYEAGMAHGGSKFSEWIDGFAEEQLQRLQKGIKEIKCSSLFNGVNSELERISNKLVEMDESIGNLKAILEARNKKMSAEEMKSREKKDLLFCELNKNWLVKVDKLTSLRHELDSIFSSESGHLSSYGSHESLEDLSFSKRRDVFHRKAHLMAFGNHHDGNGTSEKHDETKITALDESAHLKHMTKEDLISHFKKEISEMKRNHESQIHEITEEYFSLWRDYTKERNSSPFKKDKESELMKKKIAEVVSKFDDILIESKKLPVALETFEDVLTLKNRNDILVHENQKLMELLANERKVVESLSSRVSDAVNQMQCQSVAEVSLEKQIEKQKCVVEDLKLEDLIREDIYQFVLSHAINGQRCELDDLVIETLVMQDIYNVIVSNTVIGAEETINLLVMEHDREKNRHEAILLENEQALASEIKEKEELRQELSSLSLLLQEKDRLSSEAMSEWNQLKVAYDLVCEELNMLRDQAGIQEKLMMKKQEELEMISGDLNEALEKVQQYKVEMSRKDQKLEAALNVFKEADKQRTDMETVLNDLKEADKQRSEMEAVIEEYQNTISAAIVKEHEQGKQIKSLTNCVQGFAMTIMDMESSITKKIVQNDSRLENLTYQCQPLVKRADLLKKKALLYKQRFDRKCSDHEKAEYEVDVLGDEVDALLSVLEKVYIALDHYSHVLQHYPGIMEILKLVRRELRGETARPV</sequence>
<proteinExistence type="predicted"/>
<reference evidence="2" key="1">
    <citation type="journal article" date="2023" name="Nat. Commun.">
        <title>Diploid and tetraploid genomes of Acorus and the evolution of monocots.</title>
        <authorList>
            <person name="Ma L."/>
            <person name="Liu K.W."/>
            <person name="Li Z."/>
            <person name="Hsiao Y.Y."/>
            <person name="Qi Y."/>
            <person name="Fu T."/>
            <person name="Tang G.D."/>
            <person name="Zhang D."/>
            <person name="Sun W.H."/>
            <person name="Liu D.K."/>
            <person name="Li Y."/>
            <person name="Chen G.Z."/>
            <person name="Liu X.D."/>
            <person name="Liao X.Y."/>
            <person name="Jiang Y.T."/>
            <person name="Yu X."/>
            <person name="Hao Y."/>
            <person name="Huang J."/>
            <person name="Zhao X.W."/>
            <person name="Ke S."/>
            <person name="Chen Y.Y."/>
            <person name="Wu W.L."/>
            <person name="Hsu J.L."/>
            <person name="Lin Y.F."/>
            <person name="Huang M.D."/>
            <person name="Li C.Y."/>
            <person name="Huang L."/>
            <person name="Wang Z.W."/>
            <person name="Zhao X."/>
            <person name="Zhong W.Y."/>
            <person name="Peng D.H."/>
            <person name="Ahmad S."/>
            <person name="Lan S."/>
            <person name="Zhang J.S."/>
            <person name="Tsai W.C."/>
            <person name="Van de Peer Y."/>
            <person name="Liu Z.J."/>
        </authorList>
    </citation>
    <scope>NUCLEOTIDE SEQUENCE</scope>
    <source>
        <strain evidence="2">CP</strain>
    </source>
</reference>
<dbReference type="AlphaFoldDB" id="A0AAV9FJI1"/>
<keyword evidence="1" id="KW-0175">Coiled coil</keyword>
<feature type="coiled-coil region" evidence="1">
    <location>
        <begin position="475"/>
        <end position="509"/>
    </location>
</feature>
<comment type="caution">
    <text evidence="2">The sequence shown here is derived from an EMBL/GenBank/DDBJ whole genome shotgun (WGS) entry which is preliminary data.</text>
</comment>
<organism evidence="2 3">
    <name type="scientific">Acorus calamus</name>
    <name type="common">Sweet flag</name>
    <dbReference type="NCBI Taxonomy" id="4465"/>
    <lineage>
        <taxon>Eukaryota</taxon>
        <taxon>Viridiplantae</taxon>
        <taxon>Streptophyta</taxon>
        <taxon>Embryophyta</taxon>
        <taxon>Tracheophyta</taxon>
        <taxon>Spermatophyta</taxon>
        <taxon>Magnoliopsida</taxon>
        <taxon>Liliopsida</taxon>
        <taxon>Acoraceae</taxon>
        <taxon>Acorus</taxon>
    </lineage>
</organism>
<gene>
    <name evidence="2" type="ORF">QJS10_CPA01g00560</name>
</gene>
<evidence type="ECO:0008006" key="4">
    <source>
        <dbReference type="Google" id="ProtNLM"/>
    </source>
</evidence>
<dbReference type="Proteomes" id="UP001180020">
    <property type="component" value="Unassembled WGS sequence"/>
</dbReference>
<evidence type="ECO:0000313" key="3">
    <source>
        <dbReference type="Proteomes" id="UP001180020"/>
    </source>
</evidence>
<feature type="coiled-coil region" evidence="1">
    <location>
        <begin position="545"/>
        <end position="624"/>
    </location>
</feature>
<reference evidence="2" key="2">
    <citation type="submission" date="2023-06" db="EMBL/GenBank/DDBJ databases">
        <authorList>
            <person name="Ma L."/>
            <person name="Liu K.-W."/>
            <person name="Li Z."/>
            <person name="Hsiao Y.-Y."/>
            <person name="Qi Y."/>
            <person name="Fu T."/>
            <person name="Tang G."/>
            <person name="Zhang D."/>
            <person name="Sun W.-H."/>
            <person name="Liu D.-K."/>
            <person name="Li Y."/>
            <person name="Chen G.-Z."/>
            <person name="Liu X.-D."/>
            <person name="Liao X.-Y."/>
            <person name="Jiang Y.-T."/>
            <person name="Yu X."/>
            <person name="Hao Y."/>
            <person name="Huang J."/>
            <person name="Zhao X.-W."/>
            <person name="Ke S."/>
            <person name="Chen Y.-Y."/>
            <person name="Wu W.-L."/>
            <person name="Hsu J.-L."/>
            <person name="Lin Y.-F."/>
            <person name="Huang M.-D."/>
            <person name="Li C.-Y."/>
            <person name="Huang L."/>
            <person name="Wang Z.-W."/>
            <person name="Zhao X."/>
            <person name="Zhong W.-Y."/>
            <person name="Peng D.-H."/>
            <person name="Ahmad S."/>
            <person name="Lan S."/>
            <person name="Zhang J.-S."/>
            <person name="Tsai W.-C."/>
            <person name="Van De Peer Y."/>
            <person name="Liu Z.-J."/>
        </authorList>
    </citation>
    <scope>NUCLEOTIDE SEQUENCE</scope>
    <source>
        <strain evidence="2">CP</strain>
        <tissue evidence="2">Leaves</tissue>
    </source>
</reference>
<keyword evidence="3" id="KW-1185">Reference proteome</keyword>
<accession>A0AAV9FJI1</accession>
<dbReference type="PANTHER" id="PTHR33883">
    <property type="entry name" value="WPP DOMAIN-ASSOCIATED PROTEIN"/>
    <property type="match status" value="1"/>
</dbReference>
<dbReference type="InterPro" id="IPR037490">
    <property type="entry name" value="WAP"/>
</dbReference>
<protein>
    <recommendedName>
        <fullName evidence="4">WPP domain-associated protein</fullName>
    </recommendedName>
</protein>
<dbReference type="EMBL" id="JAUJYO010000001">
    <property type="protein sequence ID" value="KAK1325607.1"/>
    <property type="molecule type" value="Genomic_DNA"/>
</dbReference>
<dbReference type="PANTHER" id="PTHR33883:SF10">
    <property type="entry name" value="WPP DOMAIN-ASSOCIATED PROTEIN"/>
    <property type="match status" value="1"/>
</dbReference>
<evidence type="ECO:0000256" key="1">
    <source>
        <dbReference type="SAM" id="Coils"/>
    </source>
</evidence>